<reference evidence="1" key="2">
    <citation type="journal article" date="2015" name="Fish Shellfish Immunol.">
        <title>Early steps in the European eel (Anguilla anguilla)-Vibrio vulnificus interaction in the gills: Role of the RtxA13 toxin.</title>
        <authorList>
            <person name="Callol A."/>
            <person name="Pajuelo D."/>
            <person name="Ebbesson L."/>
            <person name="Teles M."/>
            <person name="MacKenzie S."/>
            <person name="Amaro C."/>
        </authorList>
    </citation>
    <scope>NUCLEOTIDE SEQUENCE</scope>
</reference>
<dbReference type="AlphaFoldDB" id="A0A0E9QB91"/>
<reference evidence="1" key="1">
    <citation type="submission" date="2014-11" db="EMBL/GenBank/DDBJ databases">
        <authorList>
            <person name="Amaro Gonzalez C."/>
        </authorList>
    </citation>
    <scope>NUCLEOTIDE SEQUENCE</scope>
</reference>
<sequence>MVHPVSSVLFKCNSGRQFINFLDV</sequence>
<protein>
    <submittedName>
        <fullName evidence="1">Uncharacterized protein</fullName>
    </submittedName>
</protein>
<proteinExistence type="predicted"/>
<dbReference type="EMBL" id="GBXM01094972">
    <property type="protein sequence ID" value="JAH13605.1"/>
    <property type="molecule type" value="Transcribed_RNA"/>
</dbReference>
<organism evidence="1">
    <name type="scientific">Anguilla anguilla</name>
    <name type="common">European freshwater eel</name>
    <name type="synonym">Muraena anguilla</name>
    <dbReference type="NCBI Taxonomy" id="7936"/>
    <lineage>
        <taxon>Eukaryota</taxon>
        <taxon>Metazoa</taxon>
        <taxon>Chordata</taxon>
        <taxon>Craniata</taxon>
        <taxon>Vertebrata</taxon>
        <taxon>Euteleostomi</taxon>
        <taxon>Actinopterygii</taxon>
        <taxon>Neopterygii</taxon>
        <taxon>Teleostei</taxon>
        <taxon>Anguilliformes</taxon>
        <taxon>Anguillidae</taxon>
        <taxon>Anguilla</taxon>
    </lineage>
</organism>
<name>A0A0E9QB91_ANGAN</name>
<accession>A0A0E9QB91</accession>
<evidence type="ECO:0000313" key="1">
    <source>
        <dbReference type="EMBL" id="JAH13605.1"/>
    </source>
</evidence>